<feature type="transmembrane region" description="Helical" evidence="1">
    <location>
        <begin position="326"/>
        <end position="347"/>
    </location>
</feature>
<evidence type="ECO:0000313" key="2">
    <source>
        <dbReference type="EMBL" id="CRZ02877.1"/>
    </source>
</evidence>
<name>A0A0H5QMU1_9EUKA</name>
<protein>
    <submittedName>
        <fullName evidence="2">Uncharacterized protein</fullName>
    </submittedName>
</protein>
<feature type="transmembrane region" description="Helical" evidence="1">
    <location>
        <begin position="160"/>
        <end position="182"/>
    </location>
</feature>
<keyword evidence="1" id="KW-0472">Membrane</keyword>
<keyword evidence="1" id="KW-0812">Transmembrane</keyword>
<feature type="transmembrane region" description="Helical" evidence="1">
    <location>
        <begin position="276"/>
        <end position="297"/>
    </location>
</feature>
<organism evidence="2">
    <name type="scientific">Spongospora subterranea</name>
    <dbReference type="NCBI Taxonomy" id="70186"/>
    <lineage>
        <taxon>Eukaryota</taxon>
        <taxon>Sar</taxon>
        <taxon>Rhizaria</taxon>
        <taxon>Endomyxa</taxon>
        <taxon>Phytomyxea</taxon>
        <taxon>Plasmodiophorida</taxon>
        <taxon>Plasmodiophoridae</taxon>
        <taxon>Spongospora</taxon>
    </lineage>
</organism>
<evidence type="ECO:0000256" key="1">
    <source>
        <dbReference type="SAM" id="Phobius"/>
    </source>
</evidence>
<sequence length="397" mass="44909">RGFIIMVEKWGPCSAEMVNDNFVRKGAKATIVFSPWTPSITENFRDTCASCLAHRSDIPFMVLQESDELVNAVRDDPSTTISLFPDYNIWETAFSSWHYQLLIRWLPAIIFCQASVTAAIFIHQHYGLICNDFRNTPLSQNNDRSRFMRFLWSRTGYPQLALIIALFHCLLVGSTLGIGGLFSTSNLPARVFLFFATQNGGMEYVVTILSSAFWNGKVAEVINIQYCPLLIKIFPGNSRKSIVLLCFFVLCLDLGASSLYATYFEYVYPIFNQVNGALFLTLEVTLGSHFLWGAILFQSEYRKLTSKLSRTCNSSRQGMDRLLTRLSYCALGLGITMLLQSAALVIMSTPAFYTVEGWTILWSTTCVTSSCKLTLLVHLFRPRNDDQVHIHPEQTNF</sequence>
<feature type="transmembrane region" description="Helical" evidence="1">
    <location>
        <begin position="359"/>
        <end position="380"/>
    </location>
</feature>
<proteinExistence type="predicted"/>
<feature type="non-terminal residue" evidence="2">
    <location>
        <position position="1"/>
    </location>
</feature>
<keyword evidence="1" id="KW-1133">Transmembrane helix</keyword>
<accession>A0A0H5QMU1</accession>
<dbReference type="EMBL" id="HACM01002436">
    <property type="protein sequence ID" value="CRZ02878.1"/>
    <property type="molecule type" value="Transcribed_RNA"/>
</dbReference>
<feature type="transmembrane region" description="Helical" evidence="1">
    <location>
        <begin position="242"/>
        <end position="264"/>
    </location>
</feature>
<reference evidence="2" key="1">
    <citation type="submission" date="2015-04" db="EMBL/GenBank/DDBJ databases">
        <title>The genome sequence of the plant pathogenic Rhizarian Plasmodiophora brassicae reveals insights in its biotrophic life cycle and the origin of chitin synthesis.</title>
        <authorList>
            <person name="Schwelm A."/>
            <person name="Fogelqvist J."/>
            <person name="Knaust A."/>
            <person name="Julke S."/>
            <person name="Lilja T."/>
            <person name="Dhandapani V."/>
            <person name="Bonilla-Rosso G."/>
            <person name="Karlsson M."/>
            <person name="Shevchenko A."/>
            <person name="Choi S.R."/>
            <person name="Kim H.G."/>
            <person name="Park J.Y."/>
            <person name="Lim Y.P."/>
            <person name="Ludwig-Muller J."/>
            <person name="Dixelius C."/>
        </authorList>
    </citation>
    <scope>NUCLEOTIDE SEQUENCE</scope>
    <source>
        <tissue evidence="2">Potato root galls</tissue>
    </source>
</reference>
<dbReference type="AlphaFoldDB" id="A0A0H5QMU1"/>
<feature type="transmembrane region" description="Helical" evidence="1">
    <location>
        <begin position="105"/>
        <end position="126"/>
    </location>
</feature>
<dbReference type="EMBL" id="HACM01002435">
    <property type="protein sequence ID" value="CRZ02877.1"/>
    <property type="molecule type" value="Transcribed_RNA"/>
</dbReference>